<keyword evidence="2" id="KW-1185">Reference proteome</keyword>
<reference evidence="1" key="1">
    <citation type="submission" date="2021-05" db="EMBL/GenBank/DDBJ databases">
        <authorList>
            <person name="Scholz U."/>
            <person name="Mascher M."/>
            <person name="Fiebig A."/>
        </authorList>
    </citation>
    <scope>NUCLEOTIDE SEQUENCE [LARGE SCALE GENOMIC DNA]</scope>
</reference>
<dbReference type="EnsemblPlants" id="AVESA.00010b.r2.4DG0729290.1">
    <property type="protein sequence ID" value="AVESA.00010b.r2.4DG0729290.1.CDS"/>
    <property type="gene ID" value="AVESA.00010b.r2.4DG0729290"/>
</dbReference>
<dbReference type="Proteomes" id="UP001732700">
    <property type="component" value="Chromosome 4D"/>
</dbReference>
<evidence type="ECO:0000313" key="2">
    <source>
        <dbReference type="Proteomes" id="UP001732700"/>
    </source>
</evidence>
<name>A0ACD5X779_AVESA</name>
<proteinExistence type="predicted"/>
<organism evidence="1 2">
    <name type="scientific">Avena sativa</name>
    <name type="common">Oat</name>
    <dbReference type="NCBI Taxonomy" id="4498"/>
    <lineage>
        <taxon>Eukaryota</taxon>
        <taxon>Viridiplantae</taxon>
        <taxon>Streptophyta</taxon>
        <taxon>Embryophyta</taxon>
        <taxon>Tracheophyta</taxon>
        <taxon>Spermatophyta</taxon>
        <taxon>Magnoliopsida</taxon>
        <taxon>Liliopsida</taxon>
        <taxon>Poales</taxon>
        <taxon>Poaceae</taxon>
        <taxon>BOP clade</taxon>
        <taxon>Pooideae</taxon>
        <taxon>Poodae</taxon>
        <taxon>Poeae</taxon>
        <taxon>Poeae Chloroplast Group 1 (Aveneae type)</taxon>
        <taxon>Aveninae</taxon>
        <taxon>Avena</taxon>
    </lineage>
</organism>
<accession>A0ACD5X779</accession>
<evidence type="ECO:0000313" key="1">
    <source>
        <dbReference type="EnsemblPlants" id="AVESA.00010b.r2.4DG0729290.1.CDS"/>
    </source>
</evidence>
<reference evidence="1" key="2">
    <citation type="submission" date="2025-09" db="UniProtKB">
        <authorList>
            <consortium name="EnsemblPlants"/>
        </authorList>
    </citation>
    <scope>IDENTIFICATION</scope>
</reference>
<protein>
    <submittedName>
        <fullName evidence="1">Uncharacterized protein</fullName>
    </submittedName>
</protein>
<sequence length="190" mass="20324">MIQTLNTETAERRQNNGGNARRSRHTFPPPPPPLPTTPTVYHPPSPPSLSSRAPLPEPPLAKSPLHSRHDSPNHHWQHSAVETVVPARGRALVATDLSLAVPEGTYARIAPRSGLALKHGMDVGAGVVDADYRGPVRVLLFNHSDADFAVRPGDRVAQMVVERVATPEVAEVDDLEDTARGQGGFGSTGV</sequence>